<accession>A0ABW4FNV9</accession>
<organism evidence="2 3">
    <name type="scientific">Pseudonocardia aurantiaca</name>
    <dbReference type="NCBI Taxonomy" id="75290"/>
    <lineage>
        <taxon>Bacteria</taxon>
        <taxon>Bacillati</taxon>
        <taxon>Actinomycetota</taxon>
        <taxon>Actinomycetes</taxon>
        <taxon>Pseudonocardiales</taxon>
        <taxon>Pseudonocardiaceae</taxon>
        <taxon>Pseudonocardia</taxon>
    </lineage>
</organism>
<name>A0ABW4FNV9_9PSEU</name>
<keyword evidence="3" id="KW-1185">Reference proteome</keyword>
<comment type="caution">
    <text evidence="2">The sequence shown here is derived from an EMBL/GenBank/DDBJ whole genome shotgun (WGS) entry which is preliminary data.</text>
</comment>
<feature type="compositionally biased region" description="Basic and acidic residues" evidence="1">
    <location>
        <begin position="75"/>
        <end position="89"/>
    </location>
</feature>
<feature type="region of interest" description="Disordered" evidence="1">
    <location>
        <begin position="75"/>
        <end position="97"/>
    </location>
</feature>
<evidence type="ECO:0000313" key="2">
    <source>
        <dbReference type="EMBL" id="MFD1531646.1"/>
    </source>
</evidence>
<protein>
    <submittedName>
        <fullName evidence="2">Uncharacterized protein</fullName>
    </submittedName>
</protein>
<sequence>MVVQLSSRRADGVFCGLAARISRQTRFGTAELGTPADIDLAVPGRAPGHRRRHVAGLGSDVVPRRRAVEVRLLGQRDDAPQRLDGRGAAERASAGDV</sequence>
<evidence type="ECO:0000256" key="1">
    <source>
        <dbReference type="SAM" id="MobiDB-lite"/>
    </source>
</evidence>
<evidence type="ECO:0000313" key="3">
    <source>
        <dbReference type="Proteomes" id="UP001597145"/>
    </source>
</evidence>
<reference evidence="3" key="1">
    <citation type="journal article" date="2019" name="Int. J. Syst. Evol. Microbiol.">
        <title>The Global Catalogue of Microorganisms (GCM) 10K type strain sequencing project: providing services to taxonomists for standard genome sequencing and annotation.</title>
        <authorList>
            <consortium name="The Broad Institute Genomics Platform"/>
            <consortium name="The Broad Institute Genome Sequencing Center for Infectious Disease"/>
            <person name="Wu L."/>
            <person name="Ma J."/>
        </authorList>
    </citation>
    <scope>NUCLEOTIDE SEQUENCE [LARGE SCALE GENOMIC DNA]</scope>
    <source>
        <strain evidence="3">JCM 12165</strain>
    </source>
</reference>
<dbReference type="RefSeq" id="WP_343979674.1">
    <property type="nucleotide sequence ID" value="NZ_BAAAJG010000011.1"/>
</dbReference>
<dbReference type="EMBL" id="JBHUCP010000014">
    <property type="protein sequence ID" value="MFD1531646.1"/>
    <property type="molecule type" value="Genomic_DNA"/>
</dbReference>
<gene>
    <name evidence="2" type="ORF">ACFSCY_19620</name>
</gene>
<dbReference type="Proteomes" id="UP001597145">
    <property type="component" value="Unassembled WGS sequence"/>
</dbReference>
<proteinExistence type="predicted"/>